<sequence length="149" mass="17222">MSLTIINHKNHKIDNDLSLKLENAFNLIRKEENLGDCSVNLKIVDNEEMEDLNKKYRNKDASTNVLSFTNKDISKKITNELGDIAISYEYVIEESAALNKEYDDHIIHMLIHGIYHILGFDHENDNMAKTMEDKEIALLSKLKITNPYI</sequence>
<dbReference type="GO" id="GO:0005737">
    <property type="term" value="C:cytoplasm"/>
    <property type="evidence" value="ECO:0007669"/>
    <property type="project" value="UniProtKB-SubCell"/>
</dbReference>
<evidence type="ECO:0000256" key="2">
    <source>
        <dbReference type="ARBA" id="ARBA00022517"/>
    </source>
</evidence>
<dbReference type="GO" id="GO:0008270">
    <property type="term" value="F:zinc ion binding"/>
    <property type="evidence" value="ECO:0007669"/>
    <property type="project" value="UniProtKB-UniRule"/>
</dbReference>
<dbReference type="GO" id="GO:0006508">
    <property type="term" value="P:proteolysis"/>
    <property type="evidence" value="ECO:0007669"/>
    <property type="project" value="UniProtKB-KW"/>
</dbReference>
<dbReference type="Pfam" id="PF02130">
    <property type="entry name" value="YbeY"/>
    <property type="match status" value="1"/>
</dbReference>
<dbReference type="InterPro" id="IPR002036">
    <property type="entry name" value="YbeY"/>
</dbReference>
<evidence type="ECO:0000313" key="10">
    <source>
        <dbReference type="Proteomes" id="UP000010305"/>
    </source>
</evidence>
<comment type="function">
    <text evidence="8">Single strand-specific metallo-endoribonuclease involved in late-stage 70S ribosome quality control and in maturation of the 3' terminus of the 16S rRNA.</text>
</comment>
<comment type="similarity">
    <text evidence="1 8">Belongs to the endoribonuclease YbeY family.</text>
</comment>
<dbReference type="SUPFAM" id="SSF55486">
    <property type="entry name" value="Metalloproteases ('zincins'), catalytic domain"/>
    <property type="match status" value="1"/>
</dbReference>
<protein>
    <recommendedName>
        <fullName evidence="8">Endoribonuclease YbeY</fullName>
        <ecNumber evidence="8">3.1.-.-</ecNumber>
    </recommendedName>
</protein>
<name>J5KBV3_9GAMM</name>
<evidence type="ECO:0000256" key="4">
    <source>
        <dbReference type="ARBA" id="ARBA00022723"/>
    </source>
</evidence>
<comment type="subcellular location">
    <subcellularLocation>
        <location evidence="8">Cytoplasm</location>
    </subcellularLocation>
</comment>
<gene>
    <name evidence="8" type="primary">ybeY</name>
    <name evidence="9" type="ORF">NT01SARS_1223</name>
</gene>
<evidence type="ECO:0000256" key="5">
    <source>
        <dbReference type="ARBA" id="ARBA00022759"/>
    </source>
</evidence>
<evidence type="ECO:0000256" key="6">
    <source>
        <dbReference type="ARBA" id="ARBA00022801"/>
    </source>
</evidence>
<comment type="cofactor">
    <cofactor evidence="8">
        <name>Zn(2+)</name>
        <dbReference type="ChEBI" id="CHEBI:29105"/>
    </cofactor>
    <text evidence="8">Binds 1 zinc ion.</text>
</comment>
<keyword evidence="7 8" id="KW-0862">Zinc</keyword>
<keyword evidence="9" id="KW-0482">Metalloprotease</keyword>
<dbReference type="Gene3D" id="3.40.390.30">
    <property type="entry name" value="Metalloproteases ('zincins'), catalytic domain"/>
    <property type="match status" value="1"/>
</dbReference>
<dbReference type="GO" id="GO:0006364">
    <property type="term" value="P:rRNA processing"/>
    <property type="evidence" value="ECO:0007669"/>
    <property type="project" value="UniProtKB-UniRule"/>
</dbReference>
<keyword evidence="4 8" id="KW-0479">Metal-binding</keyword>
<dbReference type="HOGENOM" id="CLU_106710_0_2_6"/>
<dbReference type="InterPro" id="IPR020549">
    <property type="entry name" value="YbeY_CS"/>
</dbReference>
<dbReference type="AlphaFoldDB" id="J5KBV3"/>
<dbReference type="InterPro" id="IPR023091">
    <property type="entry name" value="MetalPrtase_cat_dom_sf_prd"/>
</dbReference>
<keyword evidence="2 8" id="KW-0690">Ribosome biogenesis</keyword>
<keyword evidence="8" id="KW-0963">Cytoplasm</keyword>
<dbReference type="PANTHER" id="PTHR46986:SF1">
    <property type="entry name" value="ENDORIBONUCLEASE YBEY, CHLOROPLASTIC"/>
    <property type="match status" value="1"/>
</dbReference>
<evidence type="ECO:0000256" key="8">
    <source>
        <dbReference type="HAMAP-Rule" id="MF_00009"/>
    </source>
</evidence>
<dbReference type="NCBIfam" id="TIGR00043">
    <property type="entry name" value="rRNA maturation RNase YbeY"/>
    <property type="match status" value="1"/>
</dbReference>
<reference evidence="9 10" key="1">
    <citation type="journal article" date="2012" name="ISME J.">
        <title>Genomic insights to SAR86, an abundant and uncultivated marine bacterial lineage.</title>
        <authorList>
            <person name="Dupont C.L."/>
            <person name="Rusch D.B."/>
            <person name="Yooseph S."/>
            <person name="Lombardo M.J."/>
            <person name="Richter R.A."/>
            <person name="Valas R."/>
            <person name="Novotny M."/>
            <person name="Yee-Greenbaum J."/>
            <person name="Selengut J.D."/>
            <person name="Haft D.H."/>
            <person name="Halpern A.L."/>
            <person name="Lasken R.S."/>
            <person name="Nealson K."/>
            <person name="Friedman R."/>
            <person name="Venter J.C."/>
        </authorList>
    </citation>
    <scope>NUCLEOTIDE SEQUENCE [LARGE SCALE GENOMIC DNA]</scope>
</reference>
<keyword evidence="5 8" id="KW-0255">Endonuclease</keyword>
<dbReference type="GO" id="GO:0004521">
    <property type="term" value="F:RNA endonuclease activity"/>
    <property type="evidence" value="ECO:0007669"/>
    <property type="project" value="UniProtKB-UniRule"/>
</dbReference>
<organism evidence="9 10">
    <name type="scientific">SAR86 cluster bacterium SAR86A</name>
    <dbReference type="NCBI Taxonomy" id="1123866"/>
    <lineage>
        <taxon>Bacteria</taxon>
        <taxon>Pseudomonadati</taxon>
        <taxon>Pseudomonadota</taxon>
        <taxon>Gammaproteobacteria</taxon>
        <taxon>SAR86 cluster</taxon>
    </lineage>
</organism>
<dbReference type="PROSITE" id="PS01306">
    <property type="entry name" value="UPF0054"/>
    <property type="match status" value="1"/>
</dbReference>
<feature type="binding site" evidence="8">
    <location>
        <position position="122"/>
    </location>
    <ligand>
        <name>Zn(2+)</name>
        <dbReference type="ChEBI" id="CHEBI:29105"/>
        <note>catalytic</note>
    </ligand>
</feature>
<evidence type="ECO:0000256" key="3">
    <source>
        <dbReference type="ARBA" id="ARBA00022722"/>
    </source>
</evidence>
<feature type="binding site" evidence="8">
    <location>
        <position position="116"/>
    </location>
    <ligand>
        <name>Zn(2+)</name>
        <dbReference type="ChEBI" id="CHEBI:29105"/>
        <note>catalytic</note>
    </ligand>
</feature>
<dbReference type="Proteomes" id="UP000010305">
    <property type="component" value="Unassembled WGS sequence"/>
</dbReference>
<keyword evidence="3 8" id="KW-0540">Nuclease</keyword>
<dbReference type="STRING" id="1123866.NT01SARS_1223"/>
<proteinExistence type="inferred from homology"/>
<feature type="binding site" evidence="8">
    <location>
        <position position="112"/>
    </location>
    <ligand>
        <name>Zn(2+)</name>
        <dbReference type="ChEBI" id="CHEBI:29105"/>
        <note>catalytic</note>
    </ligand>
</feature>
<keyword evidence="9" id="KW-0645">Protease</keyword>
<evidence type="ECO:0000256" key="7">
    <source>
        <dbReference type="ARBA" id="ARBA00022833"/>
    </source>
</evidence>
<dbReference type="EC" id="3.1.-.-" evidence="8"/>
<dbReference type="PANTHER" id="PTHR46986">
    <property type="entry name" value="ENDORIBONUCLEASE YBEY, CHLOROPLASTIC"/>
    <property type="match status" value="1"/>
</dbReference>
<dbReference type="GO" id="GO:0004222">
    <property type="term" value="F:metalloendopeptidase activity"/>
    <property type="evidence" value="ECO:0007669"/>
    <property type="project" value="InterPro"/>
</dbReference>
<dbReference type="EMBL" id="JH611157">
    <property type="protein sequence ID" value="EJP71416.1"/>
    <property type="molecule type" value="Genomic_DNA"/>
</dbReference>
<keyword evidence="8" id="KW-0698">rRNA processing</keyword>
<dbReference type="HAMAP" id="MF_00009">
    <property type="entry name" value="Endoribonucl_YbeY"/>
    <property type="match status" value="1"/>
</dbReference>
<evidence type="ECO:0000313" key="9">
    <source>
        <dbReference type="EMBL" id="EJP71416.1"/>
    </source>
</evidence>
<keyword evidence="6 8" id="KW-0378">Hydrolase</keyword>
<evidence type="ECO:0000256" key="1">
    <source>
        <dbReference type="ARBA" id="ARBA00010875"/>
    </source>
</evidence>
<accession>J5KBV3</accession>